<feature type="domain" description="PIN" evidence="2">
    <location>
        <begin position="2"/>
        <end position="128"/>
    </location>
</feature>
<dbReference type="PANTHER" id="PTHR35901:SF1">
    <property type="entry name" value="EXONUCLEASE VAPC9"/>
    <property type="match status" value="1"/>
</dbReference>
<evidence type="ECO:0000259" key="2">
    <source>
        <dbReference type="Pfam" id="PF01850"/>
    </source>
</evidence>
<evidence type="ECO:0000256" key="1">
    <source>
        <dbReference type="ARBA" id="ARBA00022842"/>
    </source>
</evidence>
<reference evidence="3" key="1">
    <citation type="submission" date="2021-05" db="EMBL/GenBank/DDBJ databases">
        <title>Complete genome sequence of the cellulolytic planctomycete Telmatocola sphagniphila SP2T and characterization of the first cellulase from planctomycetes.</title>
        <authorList>
            <person name="Rakitin A.L."/>
            <person name="Beletsky A.V."/>
            <person name="Naumoff D.G."/>
            <person name="Kulichevskaya I.S."/>
            <person name="Mardanov A.V."/>
            <person name="Ravin N.V."/>
            <person name="Dedysh S.N."/>
        </authorList>
    </citation>
    <scope>NUCLEOTIDE SEQUENCE</scope>
    <source>
        <strain evidence="3">SP2T</strain>
    </source>
</reference>
<dbReference type="EMBL" id="CP074694">
    <property type="protein sequence ID" value="QVL30802.1"/>
    <property type="molecule type" value="Genomic_DNA"/>
</dbReference>
<proteinExistence type="predicted"/>
<dbReference type="InterPro" id="IPR002716">
    <property type="entry name" value="PIN_dom"/>
</dbReference>
<organism evidence="3 4">
    <name type="scientific">Telmatocola sphagniphila</name>
    <dbReference type="NCBI Taxonomy" id="1123043"/>
    <lineage>
        <taxon>Bacteria</taxon>
        <taxon>Pseudomonadati</taxon>
        <taxon>Planctomycetota</taxon>
        <taxon>Planctomycetia</taxon>
        <taxon>Gemmatales</taxon>
        <taxon>Gemmataceae</taxon>
    </lineage>
</organism>
<dbReference type="KEGG" id="tsph:KIH39_18365"/>
<accession>A0A8E6EU48</accession>
<dbReference type="Proteomes" id="UP000676194">
    <property type="component" value="Chromosome"/>
</dbReference>
<dbReference type="Gene3D" id="3.40.50.1010">
    <property type="entry name" value="5'-nuclease"/>
    <property type="match status" value="1"/>
</dbReference>
<dbReference type="InterPro" id="IPR044153">
    <property type="entry name" value="PIN_Pae0151-like"/>
</dbReference>
<dbReference type="SUPFAM" id="SSF88723">
    <property type="entry name" value="PIN domain-like"/>
    <property type="match status" value="1"/>
</dbReference>
<dbReference type="RefSeq" id="WP_213494684.1">
    <property type="nucleotide sequence ID" value="NZ_CP074694.1"/>
</dbReference>
<dbReference type="InterPro" id="IPR051619">
    <property type="entry name" value="TypeII_TA_RNase_PINc/VapC"/>
</dbReference>
<evidence type="ECO:0000313" key="4">
    <source>
        <dbReference type="Proteomes" id="UP000676194"/>
    </source>
</evidence>
<evidence type="ECO:0000313" key="3">
    <source>
        <dbReference type="EMBL" id="QVL30802.1"/>
    </source>
</evidence>
<dbReference type="InterPro" id="IPR029060">
    <property type="entry name" value="PIN-like_dom_sf"/>
</dbReference>
<gene>
    <name evidence="3" type="ORF">KIH39_18365</name>
</gene>
<name>A0A8E6EU48_9BACT</name>
<protein>
    <submittedName>
        <fullName evidence="3">Type II toxin-antitoxin system VapC family toxin</fullName>
    </submittedName>
</protein>
<keyword evidence="4" id="KW-1185">Reference proteome</keyword>
<keyword evidence="1" id="KW-0460">Magnesium</keyword>
<dbReference type="CDD" id="cd09873">
    <property type="entry name" value="PIN_Pae0151-like"/>
    <property type="match status" value="1"/>
</dbReference>
<dbReference type="AlphaFoldDB" id="A0A8E6EU48"/>
<dbReference type="Pfam" id="PF01850">
    <property type="entry name" value="PIN"/>
    <property type="match status" value="1"/>
</dbReference>
<sequence>MIVVDASVVVKCYLPEVGSAEALSVITGREKLIAPQLLRLEVHSAIIRHYRENALSREEVERHSSAFERHLITRKHVELYPDDNQLSLARKIALDLRHPIQDCLYLALAVEQGASLLTADDKFHSKAGKTFDHVKLLRNIPRVSNHGTA</sequence>
<dbReference type="PANTHER" id="PTHR35901">
    <property type="entry name" value="RIBONUCLEASE VAPC3"/>
    <property type="match status" value="1"/>
</dbReference>